<dbReference type="PANTHER" id="PTHR36919:SF2">
    <property type="entry name" value="BLL6627 PROTEIN"/>
    <property type="match status" value="1"/>
</dbReference>
<dbReference type="AlphaFoldDB" id="A0A382BVE1"/>
<gene>
    <name evidence="3" type="ORF">METZ01_LOCUS170448</name>
</gene>
<keyword evidence="1" id="KW-0812">Transmembrane</keyword>
<reference evidence="3" key="1">
    <citation type="submission" date="2018-05" db="EMBL/GenBank/DDBJ databases">
        <authorList>
            <person name="Lanie J.A."/>
            <person name="Ng W.-L."/>
            <person name="Kazmierczak K.M."/>
            <person name="Andrzejewski T.M."/>
            <person name="Davidsen T.M."/>
            <person name="Wayne K.J."/>
            <person name="Tettelin H."/>
            <person name="Glass J.I."/>
            <person name="Rusch D."/>
            <person name="Podicherti R."/>
            <person name="Tsui H.-C.T."/>
            <person name="Winkler M.E."/>
        </authorList>
    </citation>
    <scope>NUCLEOTIDE SEQUENCE</scope>
</reference>
<evidence type="ECO:0000256" key="1">
    <source>
        <dbReference type="SAM" id="Phobius"/>
    </source>
</evidence>
<evidence type="ECO:0000313" key="3">
    <source>
        <dbReference type="EMBL" id="SVB17594.1"/>
    </source>
</evidence>
<dbReference type="Pfam" id="PF09917">
    <property type="entry name" value="DUF2147"/>
    <property type="match status" value="1"/>
</dbReference>
<dbReference type="EMBL" id="UINC01031478">
    <property type="protein sequence ID" value="SVB17594.1"/>
    <property type="molecule type" value="Genomic_DNA"/>
</dbReference>
<dbReference type="Gene3D" id="2.40.128.520">
    <property type="match status" value="1"/>
</dbReference>
<dbReference type="InterPro" id="IPR019223">
    <property type="entry name" value="DUF2147"/>
</dbReference>
<keyword evidence="1" id="KW-0472">Membrane</keyword>
<keyword evidence="1" id="KW-1133">Transmembrane helix</keyword>
<protein>
    <recommendedName>
        <fullName evidence="2">DUF2147 domain-containing protein</fullName>
    </recommendedName>
</protein>
<feature type="domain" description="DUF2147" evidence="2">
    <location>
        <begin position="27"/>
        <end position="139"/>
    </location>
</feature>
<organism evidence="3">
    <name type="scientific">marine metagenome</name>
    <dbReference type="NCBI Taxonomy" id="408172"/>
    <lineage>
        <taxon>unclassified sequences</taxon>
        <taxon>metagenomes</taxon>
        <taxon>ecological metagenomes</taxon>
    </lineage>
</organism>
<accession>A0A382BVE1</accession>
<dbReference type="PANTHER" id="PTHR36919">
    <property type="entry name" value="BLR1215 PROTEIN"/>
    <property type="match status" value="1"/>
</dbReference>
<feature type="transmembrane region" description="Helical" evidence="1">
    <location>
        <begin position="6"/>
        <end position="30"/>
    </location>
</feature>
<proteinExistence type="predicted"/>
<name>A0A382BVE1_9ZZZZ</name>
<sequence length="160" mass="18034">MKKINFYWIFIIIISESIFASEATLLGYWLTSESIVQIKHCENELCAQIEYIFVKEGVDPKSILDSNNTNPELQSRSLIGINLFEGFKKDIDVNKSIKGGRIYSPKEGKFFKAKLSLLKNGDLKVEGCVLFICDGEEWKPLIVTINPDGSHTAVLKNATE</sequence>
<evidence type="ECO:0000259" key="2">
    <source>
        <dbReference type="Pfam" id="PF09917"/>
    </source>
</evidence>